<comment type="caution">
    <text evidence="7">The sequence shown here is derived from an EMBL/GenBank/DDBJ whole genome shotgun (WGS) entry which is preliminary data.</text>
</comment>
<dbReference type="PANTHER" id="PTHR34857:SF2">
    <property type="entry name" value="SLL0384 PROTEIN"/>
    <property type="match status" value="1"/>
</dbReference>
<dbReference type="InterPro" id="IPR003339">
    <property type="entry name" value="ABC/ECF_trnsptr_transmembrane"/>
</dbReference>
<feature type="transmembrane region" description="Helical" evidence="6">
    <location>
        <begin position="132"/>
        <end position="150"/>
    </location>
</feature>
<accession>A0AA37DGW2</accession>
<name>A0AA37DGW2_9FIRM</name>
<evidence type="ECO:0000313" key="7">
    <source>
        <dbReference type="EMBL" id="EHO17634.1"/>
    </source>
</evidence>
<dbReference type="AlphaFoldDB" id="A0AA37DGW2"/>
<dbReference type="EMBL" id="AGEL01000004">
    <property type="protein sequence ID" value="EHO17634.1"/>
    <property type="molecule type" value="Genomic_DNA"/>
</dbReference>
<evidence type="ECO:0000256" key="2">
    <source>
        <dbReference type="ARBA" id="ARBA00022475"/>
    </source>
</evidence>
<sequence>MERQLKPWESLQSPFNPNPITKLLVMGFFGLTIVHPLHLYAEWSIVLLLSLFYLLNGDQKSAVQNAVLFALLCAFPSFPKLYALPILLKMFLTVPYMIRLLYFPVASGRFLMKTSDVGSILASMDYLHIPESISIPVAVMFRFFPSFAAERRNIAMAMKIRGIRTRNPLRYLEYVTVPLLIISSNIAEDIAKAAECKCIENPVPKTRYTTARLQPVDVVYALSMGGLMLLGWIVLR</sequence>
<dbReference type="Proteomes" id="UP000018466">
    <property type="component" value="Unassembled WGS sequence"/>
</dbReference>
<comment type="subcellular location">
    <subcellularLocation>
        <location evidence="1">Membrane</location>
        <topology evidence="1">Multi-pass membrane protein</topology>
    </subcellularLocation>
</comment>
<feature type="transmembrane region" description="Helical" evidence="6">
    <location>
        <begin position="61"/>
        <end position="78"/>
    </location>
</feature>
<gene>
    <name evidence="7" type="ORF">HMPREF9623_00488</name>
</gene>
<dbReference type="Pfam" id="PF02361">
    <property type="entry name" value="CbiQ"/>
    <property type="match status" value="1"/>
</dbReference>
<evidence type="ECO:0000256" key="3">
    <source>
        <dbReference type="ARBA" id="ARBA00022692"/>
    </source>
</evidence>
<keyword evidence="2" id="KW-1003">Cell membrane</keyword>
<reference evidence="7 8" key="1">
    <citation type="submission" date="2011-10" db="EMBL/GenBank/DDBJ databases">
        <title>The Genome Sequence of Lachnospiraceae bacterium ACC2.</title>
        <authorList>
            <consortium name="The Broad Institute Genome Sequencing Platform"/>
            <person name="Earl A."/>
            <person name="Ward D."/>
            <person name="Feldgarden M."/>
            <person name="Gevers D."/>
            <person name="Sizova M."/>
            <person name="Hazen A."/>
            <person name="Epstein S."/>
            <person name="Young S.K."/>
            <person name="Zeng Q."/>
            <person name="Gargeya S."/>
            <person name="Fitzgerald M."/>
            <person name="Haas B."/>
            <person name="Abouelleil A."/>
            <person name="Alvarado L."/>
            <person name="Arachchi H.M."/>
            <person name="Berlin A."/>
            <person name="Brown A."/>
            <person name="Chapman S.B."/>
            <person name="Chen Z."/>
            <person name="Dunbar C."/>
            <person name="Freedman E."/>
            <person name="Gearin G."/>
            <person name="Goldberg J."/>
            <person name="Griggs A."/>
            <person name="Gujja S."/>
            <person name="Heiman D."/>
            <person name="Howarth C."/>
            <person name="Larson L."/>
            <person name="Lui A."/>
            <person name="MacDonald P.J.P."/>
            <person name="Montmayeur A."/>
            <person name="Murphy C."/>
            <person name="Neiman D."/>
            <person name="Pearson M."/>
            <person name="Priest M."/>
            <person name="Roberts A."/>
            <person name="Saif S."/>
            <person name="Shea T."/>
            <person name="Shenoy N."/>
            <person name="Sisk P."/>
            <person name="Stolte C."/>
            <person name="Sykes S."/>
            <person name="Wortman J."/>
            <person name="Nusbaum C."/>
            <person name="Birren B."/>
        </authorList>
    </citation>
    <scope>NUCLEOTIDE SEQUENCE [LARGE SCALE GENOMIC DNA]</scope>
    <source>
        <strain evidence="7 8">ACC2</strain>
    </source>
</reference>
<evidence type="ECO:0000256" key="6">
    <source>
        <dbReference type="SAM" id="Phobius"/>
    </source>
</evidence>
<keyword evidence="5 6" id="KW-0472">Membrane</keyword>
<protein>
    <recommendedName>
        <fullName evidence="9">Cobalt transport protein</fullName>
    </recommendedName>
</protein>
<keyword evidence="3 6" id="KW-0812">Transmembrane</keyword>
<organism evidence="7 8">
    <name type="scientific">Stomatobaculum longum</name>
    <dbReference type="NCBI Taxonomy" id="796942"/>
    <lineage>
        <taxon>Bacteria</taxon>
        <taxon>Bacillati</taxon>
        <taxon>Bacillota</taxon>
        <taxon>Clostridia</taxon>
        <taxon>Lachnospirales</taxon>
        <taxon>Lachnospiraceae</taxon>
        <taxon>Stomatobaculum</taxon>
    </lineage>
</organism>
<evidence type="ECO:0000256" key="5">
    <source>
        <dbReference type="ARBA" id="ARBA00023136"/>
    </source>
</evidence>
<dbReference type="InterPro" id="IPR051611">
    <property type="entry name" value="ECF_transporter_component"/>
</dbReference>
<dbReference type="GeneID" id="86940266"/>
<evidence type="ECO:0008006" key="9">
    <source>
        <dbReference type="Google" id="ProtNLM"/>
    </source>
</evidence>
<dbReference type="PANTHER" id="PTHR34857">
    <property type="entry name" value="SLL0384 PROTEIN"/>
    <property type="match status" value="1"/>
</dbReference>
<dbReference type="RefSeq" id="WP_009532321.1">
    <property type="nucleotide sequence ID" value="NZ_JH590861.1"/>
</dbReference>
<evidence type="ECO:0000256" key="1">
    <source>
        <dbReference type="ARBA" id="ARBA00004141"/>
    </source>
</evidence>
<keyword evidence="4 6" id="KW-1133">Transmembrane helix</keyword>
<dbReference type="GO" id="GO:0005886">
    <property type="term" value="C:plasma membrane"/>
    <property type="evidence" value="ECO:0007669"/>
    <property type="project" value="UniProtKB-ARBA"/>
</dbReference>
<dbReference type="CDD" id="cd16914">
    <property type="entry name" value="EcfT"/>
    <property type="match status" value="1"/>
</dbReference>
<proteinExistence type="predicted"/>
<evidence type="ECO:0000313" key="8">
    <source>
        <dbReference type="Proteomes" id="UP000018466"/>
    </source>
</evidence>
<evidence type="ECO:0000256" key="4">
    <source>
        <dbReference type="ARBA" id="ARBA00022989"/>
    </source>
</evidence>
<keyword evidence="8" id="KW-1185">Reference proteome</keyword>
<feature type="transmembrane region" description="Helical" evidence="6">
    <location>
        <begin position="218"/>
        <end position="235"/>
    </location>
</feature>